<dbReference type="RefSeq" id="WP_326070063.1">
    <property type="nucleotide sequence ID" value="NZ_JARLKY010000002.1"/>
</dbReference>
<feature type="transmembrane region" description="Helical" evidence="1">
    <location>
        <begin position="364"/>
        <end position="384"/>
    </location>
</feature>
<reference evidence="4 5" key="1">
    <citation type="submission" date="2023-03" db="EMBL/GenBank/DDBJ databases">
        <title>Bacillus Genome Sequencing.</title>
        <authorList>
            <person name="Dunlap C."/>
        </authorList>
    </citation>
    <scope>NUCLEOTIDE SEQUENCE [LARGE SCALE GENOMIC DNA]</scope>
    <source>
        <strain evidence="4 5">BD-533</strain>
    </source>
</reference>
<feature type="transmembrane region" description="Helical" evidence="1">
    <location>
        <begin position="246"/>
        <end position="263"/>
    </location>
</feature>
<evidence type="ECO:0000256" key="2">
    <source>
        <dbReference type="SAM" id="SignalP"/>
    </source>
</evidence>
<keyword evidence="1" id="KW-0812">Transmembrane</keyword>
<dbReference type="InterPro" id="IPR025857">
    <property type="entry name" value="MacB_PCD"/>
</dbReference>
<evidence type="ECO:0000259" key="3">
    <source>
        <dbReference type="Pfam" id="PF12704"/>
    </source>
</evidence>
<dbReference type="InterPro" id="IPR050250">
    <property type="entry name" value="Macrolide_Exporter_MacB"/>
</dbReference>
<feature type="transmembrane region" description="Helical" evidence="1">
    <location>
        <begin position="404"/>
        <end position="424"/>
    </location>
</feature>
<accession>A0ABU6FUU3</accession>
<dbReference type="Pfam" id="PF12704">
    <property type="entry name" value="MacB_PCD"/>
    <property type="match status" value="1"/>
</dbReference>
<keyword evidence="1" id="KW-1133">Transmembrane helix</keyword>
<gene>
    <name evidence="4" type="ORF">P4I72_00750</name>
</gene>
<comment type="caution">
    <text evidence="4">The sequence shown here is derived from an EMBL/GenBank/DDBJ whole genome shotgun (WGS) entry which is preliminary data.</text>
</comment>
<keyword evidence="1" id="KW-0472">Membrane</keyword>
<name>A0ABU6FUU3_9BACL</name>
<keyword evidence="5" id="KW-1185">Reference proteome</keyword>
<dbReference type="Proteomes" id="UP001338137">
    <property type="component" value="Unassembled WGS sequence"/>
</dbReference>
<dbReference type="EMBL" id="JARLKY010000002">
    <property type="protein sequence ID" value="MEC0225652.1"/>
    <property type="molecule type" value="Genomic_DNA"/>
</dbReference>
<evidence type="ECO:0000256" key="1">
    <source>
        <dbReference type="SAM" id="Phobius"/>
    </source>
</evidence>
<dbReference type="PANTHER" id="PTHR30572">
    <property type="entry name" value="MEMBRANE COMPONENT OF TRANSPORTER-RELATED"/>
    <property type="match status" value="1"/>
</dbReference>
<dbReference type="PANTHER" id="PTHR30572:SF4">
    <property type="entry name" value="ABC TRANSPORTER PERMEASE YTRF"/>
    <property type="match status" value="1"/>
</dbReference>
<feature type="signal peptide" evidence="2">
    <location>
        <begin position="1"/>
        <end position="24"/>
    </location>
</feature>
<feature type="transmembrane region" description="Helical" evidence="1">
    <location>
        <begin position="430"/>
        <end position="446"/>
    </location>
</feature>
<feature type="domain" description="MacB-like periplasmic core" evidence="3">
    <location>
        <begin position="9"/>
        <end position="203"/>
    </location>
</feature>
<evidence type="ECO:0000313" key="5">
    <source>
        <dbReference type="Proteomes" id="UP001338137"/>
    </source>
</evidence>
<organism evidence="4 5">
    <name type="scientific">Paenibacillus alba</name>
    <dbReference type="NCBI Taxonomy" id="1197127"/>
    <lineage>
        <taxon>Bacteria</taxon>
        <taxon>Bacillati</taxon>
        <taxon>Bacillota</taxon>
        <taxon>Bacilli</taxon>
        <taxon>Bacillales</taxon>
        <taxon>Paenibacillaceae</taxon>
        <taxon>Paenibacillus</taxon>
    </lineage>
</organism>
<proteinExistence type="predicted"/>
<sequence length="458" mass="51471">MRLDTFLVAIGMLLMSFSSVFSEAAVMAWQQSGGMIGSERFVLQAHSIPGQSGAAGYTDKEARKLINTWKGKAAYSMQSRLSLKAGNRQIEVEAAGIGGKYTDFISILLDKGSMISQASIERRDQVVVVSDRLADDLFGSTDVIGKVISIQNKKLRIIGISRSENSLMEWMTNGVKPEALLPSSVLADINPESRAGTIMLQASGDALLNGDMEVNKALTENKLPLGVFKVDIGEKNWQLIQQLPRLLPALTGLLALVVGLLWLRQVAGRTYSRMKHALQTGDSSELMRRERLYLLKQVQAFIAIGACMAALMLLARYSFFIPSEFIPDRWIDLNFFKKKLFEHWQEKPLNYEQLLPYQLMEVRLNSFIPILTAVGLLLGLPLFLIGIREWRLRARPPKNRYIRLFYCIIICYLLIGLILLAVNLPQLTSPGLWISLFGFCLFTAAYQQPNRKDDYVER</sequence>
<keyword evidence="2" id="KW-0732">Signal</keyword>
<evidence type="ECO:0000313" key="4">
    <source>
        <dbReference type="EMBL" id="MEC0225652.1"/>
    </source>
</evidence>
<feature type="transmembrane region" description="Helical" evidence="1">
    <location>
        <begin position="298"/>
        <end position="319"/>
    </location>
</feature>
<protein>
    <submittedName>
        <fullName evidence="4">ABC transporter permease</fullName>
    </submittedName>
</protein>
<feature type="chain" id="PRO_5046747731" evidence="2">
    <location>
        <begin position="25"/>
        <end position="458"/>
    </location>
</feature>